<keyword evidence="1" id="KW-0472">Membrane</keyword>
<dbReference type="Proteomes" id="UP000295431">
    <property type="component" value="Unassembled WGS sequence"/>
</dbReference>
<evidence type="ECO:0000313" key="2">
    <source>
        <dbReference type="EMBL" id="TDC01886.1"/>
    </source>
</evidence>
<organism evidence="2 3">
    <name type="scientific">Actinomadura bangladeshensis</name>
    <dbReference type="NCBI Taxonomy" id="453573"/>
    <lineage>
        <taxon>Bacteria</taxon>
        <taxon>Bacillati</taxon>
        <taxon>Actinomycetota</taxon>
        <taxon>Actinomycetes</taxon>
        <taxon>Streptosporangiales</taxon>
        <taxon>Thermomonosporaceae</taxon>
        <taxon>Actinomadura</taxon>
    </lineage>
</organism>
<feature type="transmembrane region" description="Helical" evidence="1">
    <location>
        <begin position="30"/>
        <end position="48"/>
    </location>
</feature>
<sequence>MGTNALPHLIKGLVGEEFPNVLGNSPLRNALAGVTGILLTALFALWAHMPGHPWTAAISATIGAYVMAAFHGLRGAFWLNTAAGRPNPATPTGQGAQSG</sequence>
<feature type="transmembrane region" description="Helical" evidence="1">
    <location>
        <begin position="54"/>
        <end position="73"/>
    </location>
</feature>
<evidence type="ECO:0000256" key="1">
    <source>
        <dbReference type="SAM" id="Phobius"/>
    </source>
</evidence>
<comment type="caution">
    <text evidence="2">The sequence shown here is derived from an EMBL/GenBank/DDBJ whole genome shotgun (WGS) entry which is preliminary data.</text>
</comment>
<accession>A0A4V2XJA4</accession>
<keyword evidence="1" id="KW-1133">Transmembrane helix</keyword>
<proteinExistence type="predicted"/>
<protein>
    <submittedName>
        <fullName evidence="2">Uncharacterized protein</fullName>
    </submittedName>
</protein>
<evidence type="ECO:0000313" key="3">
    <source>
        <dbReference type="Proteomes" id="UP000295431"/>
    </source>
</evidence>
<reference evidence="2 3" key="1">
    <citation type="submission" date="2019-03" db="EMBL/GenBank/DDBJ databases">
        <title>Draft genome sequences of novel Actinobacteria.</title>
        <authorList>
            <person name="Sahin N."/>
            <person name="Ay H."/>
            <person name="Saygin H."/>
        </authorList>
    </citation>
    <scope>NUCLEOTIDE SEQUENCE [LARGE SCALE GENOMIC DNA]</scope>
    <source>
        <strain evidence="2 3">DSM 45347</strain>
    </source>
</reference>
<keyword evidence="3" id="KW-1185">Reference proteome</keyword>
<dbReference type="AlphaFoldDB" id="A0A4V2XJA4"/>
<dbReference type="RefSeq" id="WP_131945307.1">
    <property type="nucleotide sequence ID" value="NZ_BAAAMX010000031.1"/>
</dbReference>
<dbReference type="OrthoDB" id="8084250at2"/>
<dbReference type="EMBL" id="SMJW01000462">
    <property type="protein sequence ID" value="TDC01886.1"/>
    <property type="molecule type" value="Genomic_DNA"/>
</dbReference>
<name>A0A4V2XJA4_9ACTN</name>
<keyword evidence="1" id="KW-0812">Transmembrane</keyword>
<gene>
    <name evidence="2" type="ORF">E1284_39860</name>
</gene>